<feature type="transmembrane region" description="Helical" evidence="7">
    <location>
        <begin position="144"/>
        <end position="164"/>
    </location>
</feature>
<dbReference type="OrthoDB" id="9810086at2"/>
<feature type="transmembrane region" description="Helical" evidence="7">
    <location>
        <begin position="112"/>
        <end position="132"/>
    </location>
</feature>
<dbReference type="PROSITE" id="PS50928">
    <property type="entry name" value="ABC_TM1"/>
    <property type="match status" value="1"/>
</dbReference>
<keyword evidence="10" id="KW-1185">Reference proteome</keyword>
<keyword evidence="5 7" id="KW-1133">Transmembrane helix</keyword>
<dbReference type="InterPro" id="IPR035906">
    <property type="entry name" value="MetI-like_sf"/>
</dbReference>
<evidence type="ECO:0000313" key="9">
    <source>
        <dbReference type="EMBL" id="RAV12190.1"/>
    </source>
</evidence>
<reference evidence="9 10" key="1">
    <citation type="journal article" date="2009" name="Int. J. Syst. Evol. Microbiol.">
        <title>Paenibacillus contaminans sp. nov., isolated from a contaminated laboratory plate.</title>
        <authorList>
            <person name="Chou J.H."/>
            <person name="Lee J.H."/>
            <person name="Lin M.C."/>
            <person name="Chang P.S."/>
            <person name="Arun A.B."/>
            <person name="Young C.C."/>
            <person name="Chen W.M."/>
        </authorList>
    </citation>
    <scope>NUCLEOTIDE SEQUENCE [LARGE SCALE GENOMIC DNA]</scope>
    <source>
        <strain evidence="9 10">CKOBP-6</strain>
    </source>
</reference>
<evidence type="ECO:0000256" key="6">
    <source>
        <dbReference type="ARBA" id="ARBA00023136"/>
    </source>
</evidence>
<dbReference type="CDD" id="cd06261">
    <property type="entry name" value="TM_PBP2"/>
    <property type="match status" value="1"/>
</dbReference>
<proteinExistence type="inferred from homology"/>
<dbReference type="Proteomes" id="UP000250369">
    <property type="component" value="Unassembled WGS sequence"/>
</dbReference>
<accession>A0A329LY61</accession>
<comment type="subcellular location">
    <subcellularLocation>
        <location evidence="1 7">Cell membrane</location>
        <topology evidence="1 7">Multi-pass membrane protein</topology>
    </subcellularLocation>
</comment>
<evidence type="ECO:0000256" key="4">
    <source>
        <dbReference type="ARBA" id="ARBA00022692"/>
    </source>
</evidence>
<evidence type="ECO:0000256" key="2">
    <source>
        <dbReference type="ARBA" id="ARBA00022448"/>
    </source>
</evidence>
<dbReference type="PANTHER" id="PTHR43744">
    <property type="entry name" value="ABC TRANSPORTER PERMEASE PROTEIN MG189-RELATED-RELATED"/>
    <property type="match status" value="1"/>
</dbReference>
<keyword evidence="2 7" id="KW-0813">Transport</keyword>
<dbReference type="EMBL" id="QMFB01000034">
    <property type="protein sequence ID" value="RAV12190.1"/>
    <property type="molecule type" value="Genomic_DNA"/>
</dbReference>
<evidence type="ECO:0000259" key="8">
    <source>
        <dbReference type="PROSITE" id="PS50928"/>
    </source>
</evidence>
<keyword evidence="6 7" id="KW-0472">Membrane</keyword>
<evidence type="ECO:0000313" key="10">
    <source>
        <dbReference type="Proteomes" id="UP000250369"/>
    </source>
</evidence>
<protein>
    <submittedName>
        <fullName evidence="9">ABC transporter permease</fullName>
    </submittedName>
</protein>
<evidence type="ECO:0000256" key="3">
    <source>
        <dbReference type="ARBA" id="ARBA00022475"/>
    </source>
</evidence>
<name>A0A329LY61_9BACL</name>
<keyword evidence="3" id="KW-1003">Cell membrane</keyword>
<keyword evidence="4 7" id="KW-0812">Transmembrane</keyword>
<dbReference type="Pfam" id="PF00528">
    <property type="entry name" value="BPD_transp_1"/>
    <property type="match status" value="1"/>
</dbReference>
<dbReference type="GO" id="GO:0005886">
    <property type="term" value="C:plasma membrane"/>
    <property type="evidence" value="ECO:0007669"/>
    <property type="project" value="UniProtKB-SubCell"/>
</dbReference>
<comment type="caution">
    <text evidence="9">The sequence shown here is derived from an EMBL/GenBank/DDBJ whole genome shotgun (WGS) entry which is preliminary data.</text>
</comment>
<dbReference type="SUPFAM" id="SSF161098">
    <property type="entry name" value="MetI-like"/>
    <property type="match status" value="1"/>
</dbReference>
<evidence type="ECO:0000256" key="7">
    <source>
        <dbReference type="RuleBase" id="RU363032"/>
    </source>
</evidence>
<dbReference type="InterPro" id="IPR000515">
    <property type="entry name" value="MetI-like"/>
</dbReference>
<feature type="transmembrane region" description="Helical" evidence="7">
    <location>
        <begin position="81"/>
        <end position="100"/>
    </location>
</feature>
<gene>
    <name evidence="9" type="ORF">DQG23_35305</name>
</gene>
<feature type="transmembrane region" description="Helical" evidence="7">
    <location>
        <begin position="16"/>
        <end position="34"/>
    </location>
</feature>
<evidence type="ECO:0000256" key="1">
    <source>
        <dbReference type="ARBA" id="ARBA00004651"/>
    </source>
</evidence>
<evidence type="ECO:0000256" key="5">
    <source>
        <dbReference type="ARBA" id="ARBA00022989"/>
    </source>
</evidence>
<feature type="domain" description="ABC transmembrane type-1" evidence="8">
    <location>
        <begin position="77"/>
        <end position="279"/>
    </location>
</feature>
<dbReference type="RefSeq" id="WP_113035739.1">
    <property type="nucleotide sequence ID" value="NZ_QMFB01000034.1"/>
</dbReference>
<sequence length="295" mass="33358">MNSFRRKSLAGKSFDILNYGLMIALSIMFLYPFWNLLMLSFTAPAYVDKLGLRLWADGFNLLSYKQLFSSDIIYIAYRNTIIRTVVGAGLTVLVTMCAAYSLSRRDLPYRNIITLFILFTIFFNGGLIPTYMNIKSLGLLNSMWALILPTLANAWYIILARNFLMGFPKELEESALIDGANPVQVAFRIIFPLSMPIIAVITLWSGVAHWNAWFDAMIYLREKNDFVLQLLVQKIFQQDKIDTTSTGTYIQVTTEVTNQSIKAATIIAAITPIVVVYPFLQKYFAKGVMIGSLKG</sequence>
<dbReference type="GO" id="GO:0055085">
    <property type="term" value="P:transmembrane transport"/>
    <property type="evidence" value="ECO:0007669"/>
    <property type="project" value="InterPro"/>
</dbReference>
<feature type="transmembrane region" description="Helical" evidence="7">
    <location>
        <begin position="261"/>
        <end position="280"/>
    </location>
</feature>
<dbReference type="PANTHER" id="PTHR43744:SF9">
    <property type="entry name" value="POLYGALACTURONAN_RHAMNOGALACTURONAN TRANSPORT SYSTEM PERMEASE PROTEIN YTCP"/>
    <property type="match status" value="1"/>
</dbReference>
<organism evidence="9 10">
    <name type="scientific">Paenibacillus contaminans</name>
    <dbReference type="NCBI Taxonomy" id="450362"/>
    <lineage>
        <taxon>Bacteria</taxon>
        <taxon>Bacillati</taxon>
        <taxon>Bacillota</taxon>
        <taxon>Bacilli</taxon>
        <taxon>Bacillales</taxon>
        <taxon>Paenibacillaceae</taxon>
        <taxon>Paenibacillus</taxon>
    </lineage>
</organism>
<dbReference type="Gene3D" id="1.10.3720.10">
    <property type="entry name" value="MetI-like"/>
    <property type="match status" value="1"/>
</dbReference>
<feature type="transmembrane region" description="Helical" evidence="7">
    <location>
        <begin position="185"/>
        <end position="207"/>
    </location>
</feature>
<dbReference type="AlphaFoldDB" id="A0A329LY61"/>
<comment type="similarity">
    <text evidence="7">Belongs to the binding-protein-dependent transport system permease family.</text>
</comment>